<evidence type="ECO:0000313" key="2">
    <source>
        <dbReference type="EMBL" id="KAK2602882.1"/>
    </source>
</evidence>
<keyword evidence="3" id="KW-1185">Reference proteome</keyword>
<evidence type="ECO:0000256" key="1">
    <source>
        <dbReference type="SAM" id="SignalP"/>
    </source>
</evidence>
<feature type="signal peptide" evidence="1">
    <location>
        <begin position="1"/>
        <end position="21"/>
    </location>
</feature>
<comment type="caution">
    <text evidence="2">The sequence shown here is derived from an EMBL/GenBank/DDBJ whole genome shotgun (WGS) entry which is preliminary data.</text>
</comment>
<evidence type="ECO:0000313" key="3">
    <source>
        <dbReference type="Proteomes" id="UP001265746"/>
    </source>
</evidence>
<reference evidence="2" key="1">
    <citation type="submission" date="2023-06" db="EMBL/GenBank/DDBJ databases">
        <authorList>
            <person name="Noh H."/>
        </authorList>
    </citation>
    <scope>NUCLEOTIDE SEQUENCE</scope>
    <source>
        <strain evidence="2">DUCC20226</strain>
    </source>
</reference>
<protein>
    <submittedName>
        <fullName evidence="2">Uncharacterized protein</fullName>
    </submittedName>
</protein>
<organism evidence="2 3">
    <name type="scientific">Phomopsis amygdali</name>
    <name type="common">Fusicoccum amygdali</name>
    <dbReference type="NCBI Taxonomy" id="1214568"/>
    <lineage>
        <taxon>Eukaryota</taxon>
        <taxon>Fungi</taxon>
        <taxon>Dikarya</taxon>
        <taxon>Ascomycota</taxon>
        <taxon>Pezizomycotina</taxon>
        <taxon>Sordariomycetes</taxon>
        <taxon>Sordariomycetidae</taxon>
        <taxon>Diaporthales</taxon>
        <taxon>Diaporthaceae</taxon>
        <taxon>Diaporthe</taxon>
    </lineage>
</organism>
<accession>A0AAD9SA18</accession>
<name>A0AAD9SA18_PHOAM</name>
<sequence length="223" mass="23872">MQSFQAVIAILLAAMVNMALGAAGIHAAALILAATLLDTVASSTFQHAIVAAPGTGGSIGTRKVSTLQANDTGSCYNTSTFPHVANDSSALVPWTDILSKNDTDSYLWLYDIFGALCWEISETILTRDIPYTHCKPDNYTNGTYSIMAQMTYLGPNDTYDMRGKYDNCIGALVITMGCPYGGIFEHKLPCFGPPNELQAWEVQARPIKAPCPDCAKGLPPPDA</sequence>
<feature type="chain" id="PRO_5042073854" evidence="1">
    <location>
        <begin position="22"/>
        <end position="223"/>
    </location>
</feature>
<gene>
    <name evidence="2" type="ORF">N8I77_009384</name>
</gene>
<proteinExistence type="predicted"/>
<dbReference type="Proteomes" id="UP001265746">
    <property type="component" value="Unassembled WGS sequence"/>
</dbReference>
<dbReference type="EMBL" id="JAUJFL010000005">
    <property type="protein sequence ID" value="KAK2602882.1"/>
    <property type="molecule type" value="Genomic_DNA"/>
</dbReference>
<dbReference type="AlphaFoldDB" id="A0AAD9SA18"/>
<keyword evidence="1" id="KW-0732">Signal</keyword>